<keyword evidence="1" id="KW-0472">Membrane</keyword>
<dbReference type="EMBL" id="JAVAMP010000012">
    <property type="protein sequence ID" value="MDP5276137.1"/>
    <property type="molecule type" value="Genomic_DNA"/>
</dbReference>
<evidence type="ECO:0008006" key="4">
    <source>
        <dbReference type="Google" id="ProtNLM"/>
    </source>
</evidence>
<keyword evidence="1" id="KW-1133">Transmembrane helix</keyword>
<protein>
    <recommendedName>
        <fullName evidence="4">Band 7 domain-containing protein</fullName>
    </recommendedName>
</protein>
<gene>
    <name evidence="2" type="ORF">Q5Y73_18725</name>
</gene>
<comment type="caution">
    <text evidence="2">The sequence shown here is derived from an EMBL/GenBank/DDBJ whole genome shotgun (WGS) entry which is preliminary data.</text>
</comment>
<organism evidence="2 3">
    <name type="scientific">Chengkuizengella axinellae</name>
    <dbReference type="NCBI Taxonomy" id="3064388"/>
    <lineage>
        <taxon>Bacteria</taxon>
        <taxon>Bacillati</taxon>
        <taxon>Bacillota</taxon>
        <taxon>Bacilli</taxon>
        <taxon>Bacillales</taxon>
        <taxon>Paenibacillaceae</taxon>
        <taxon>Chengkuizengella</taxon>
    </lineage>
</organism>
<keyword evidence="1" id="KW-0812">Transmembrane</keyword>
<proteinExistence type="predicted"/>
<keyword evidence="3" id="KW-1185">Reference proteome</keyword>
<name>A0ABT9J3X0_9BACL</name>
<reference evidence="2 3" key="1">
    <citation type="submission" date="2023-08" db="EMBL/GenBank/DDBJ databases">
        <authorList>
            <person name="Park J.-S."/>
        </authorList>
    </citation>
    <scope>NUCLEOTIDE SEQUENCE [LARGE SCALE GENOMIC DNA]</scope>
    <source>
        <strain evidence="2 3">2205SS18-9</strain>
    </source>
</reference>
<evidence type="ECO:0000313" key="3">
    <source>
        <dbReference type="Proteomes" id="UP001231941"/>
    </source>
</evidence>
<sequence length="274" mass="31504">MLYQMIGLVVTVVAAIFVFVFLKKTGDKQEITTQDVIGKSVEISEEGIAKRGNMYRAVIEVKPINTITSSNQEKDSIWIKHRSFINMLAIPHTFIVQSQYLDMKDYTSWYQEESRKNEYLTPELLESANEVAEYYQKFDEKKKSRDFTGYIVIHFNPISDSIDSGVETGNAFFDGIFEKLKVNTKKISEEEKEDLSHQVIEEAVTHVMGACQNLGMQYRKLDKAGIYNMIYTTLQRELSYQVRLNDAIQAQSFTAQVDSITSRLLAYEYNEKGA</sequence>
<dbReference type="RefSeq" id="WP_305993448.1">
    <property type="nucleotide sequence ID" value="NZ_JAVAMP010000012.1"/>
</dbReference>
<evidence type="ECO:0000256" key="1">
    <source>
        <dbReference type="SAM" id="Phobius"/>
    </source>
</evidence>
<feature type="transmembrane region" description="Helical" evidence="1">
    <location>
        <begin position="6"/>
        <end position="22"/>
    </location>
</feature>
<dbReference type="Proteomes" id="UP001231941">
    <property type="component" value="Unassembled WGS sequence"/>
</dbReference>
<accession>A0ABT9J3X0</accession>
<evidence type="ECO:0000313" key="2">
    <source>
        <dbReference type="EMBL" id="MDP5276137.1"/>
    </source>
</evidence>